<dbReference type="EMBL" id="BQNB010010759">
    <property type="protein sequence ID" value="GJS81595.1"/>
    <property type="molecule type" value="Genomic_DNA"/>
</dbReference>
<dbReference type="InterPro" id="IPR013103">
    <property type="entry name" value="RVT_2"/>
</dbReference>
<sequence length="413" mass="46627">MDVKSSFLNGKISKEVYIQQPPGFESSEFLNHVCKLDKALYDMKQAPRAWYEHSLISPSTQVSQRVQETIIEEEVRKFGIKYLGDVPLDKLGGLMLIWMLMRAPLTQIMQEVDSDLESMHGDEIESLSEFEADESNDDDRQSMHKKYLTKTDEAAADNILDELADMANFKNENMSSFADKPSQSDPLGHLHKDLISLTSKLAHLESSLAQVKKTLNAEIPKLLIKLLNNAFNLLNKKERIRFVSLQKLLAKTIKIKVGKSVMRSVRKEVTVVRELLKYYVTQLDKNDVNLRELVDLIRDLVVLIDSTSASAKATPEGEKKSTQENIKSGKQSSEQAPPISTALVVHSLEEKGSQEKPTKDELSFKKLRFLVPNLKIPSPTPLKSLMSQGIRPPVVINMPLDQFTNSLFNITSF</sequence>
<keyword evidence="4" id="KW-1185">Reference proteome</keyword>
<evidence type="ECO:0000313" key="3">
    <source>
        <dbReference type="EMBL" id="GJS81595.1"/>
    </source>
</evidence>
<evidence type="ECO:0000259" key="2">
    <source>
        <dbReference type="Pfam" id="PF07727"/>
    </source>
</evidence>
<feature type="region of interest" description="Disordered" evidence="1">
    <location>
        <begin position="312"/>
        <end position="337"/>
    </location>
</feature>
<dbReference type="Proteomes" id="UP001151760">
    <property type="component" value="Unassembled WGS sequence"/>
</dbReference>
<evidence type="ECO:0000313" key="4">
    <source>
        <dbReference type="Proteomes" id="UP001151760"/>
    </source>
</evidence>
<organism evidence="3 4">
    <name type="scientific">Tanacetum coccineum</name>
    <dbReference type="NCBI Taxonomy" id="301880"/>
    <lineage>
        <taxon>Eukaryota</taxon>
        <taxon>Viridiplantae</taxon>
        <taxon>Streptophyta</taxon>
        <taxon>Embryophyta</taxon>
        <taxon>Tracheophyta</taxon>
        <taxon>Spermatophyta</taxon>
        <taxon>Magnoliopsida</taxon>
        <taxon>eudicotyledons</taxon>
        <taxon>Gunneridae</taxon>
        <taxon>Pentapetalae</taxon>
        <taxon>asterids</taxon>
        <taxon>campanulids</taxon>
        <taxon>Asterales</taxon>
        <taxon>Asteraceae</taxon>
        <taxon>Asteroideae</taxon>
        <taxon>Anthemideae</taxon>
        <taxon>Anthemidinae</taxon>
        <taxon>Tanacetum</taxon>
    </lineage>
</organism>
<comment type="caution">
    <text evidence="3">The sequence shown here is derived from an EMBL/GenBank/DDBJ whole genome shotgun (WGS) entry which is preliminary data.</text>
</comment>
<reference evidence="3" key="2">
    <citation type="submission" date="2022-01" db="EMBL/GenBank/DDBJ databases">
        <authorList>
            <person name="Yamashiro T."/>
            <person name="Shiraishi A."/>
            <person name="Satake H."/>
            <person name="Nakayama K."/>
        </authorList>
    </citation>
    <scope>NUCLEOTIDE SEQUENCE</scope>
</reference>
<feature type="domain" description="Reverse transcriptase Ty1/copia-type" evidence="2">
    <location>
        <begin position="1"/>
        <end position="52"/>
    </location>
</feature>
<name>A0ABQ4YXC3_9ASTR</name>
<feature type="compositionally biased region" description="Polar residues" evidence="1">
    <location>
        <begin position="323"/>
        <end position="335"/>
    </location>
</feature>
<gene>
    <name evidence="3" type="ORF">Tco_0748136</name>
</gene>
<evidence type="ECO:0000256" key="1">
    <source>
        <dbReference type="SAM" id="MobiDB-lite"/>
    </source>
</evidence>
<reference evidence="3" key="1">
    <citation type="journal article" date="2022" name="Int. J. Mol. Sci.">
        <title>Draft Genome of Tanacetum Coccineum: Genomic Comparison of Closely Related Tanacetum-Family Plants.</title>
        <authorList>
            <person name="Yamashiro T."/>
            <person name="Shiraishi A."/>
            <person name="Nakayama K."/>
            <person name="Satake H."/>
        </authorList>
    </citation>
    <scope>NUCLEOTIDE SEQUENCE</scope>
</reference>
<accession>A0ABQ4YXC3</accession>
<proteinExistence type="predicted"/>
<protein>
    <submittedName>
        <fullName evidence="3">Retrovirus-related pol polyprotein from transposon TNT 1-94</fullName>
    </submittedName>
</protein>
<dbReference type="Pfam" id="PF07727">
    <property type="entry name" value="RVT_2"/>
    <property type="match status" value="1"/>
</dbReference>